<dbReference type="EMBL" id="MLAK01000987">
    <property type="protein sequence ID" value="OHS99773.1"/>
    <property type="molecule type" value="Genomic_DNA"/>
</dbReference>
<dbReference type="Proteomes" id="UP000179807">
    <property type="component" value="Unassembled WGS sequence"/>
</dbReference>
<protein>
    <submittedName>
        <fullName evidence="1">Uncharacterized protein</fullName>
    </submittedName>
</protein>
<sequence length="91" mass="11221">MHSIELIQINNHYKIKEYDKIKNKKSAKEKKILYFDNNLYLSIYINIKRELVILFFILSQQLSEILYSHITLIKHEKFKYFTKKIRRKKSI</sequence>
<comment type="caution">
    <text evidence="1">The sequence shown here is derived from an EMBL/GenBank/DDBJ whole genome shotgun (WGS) entry which is preliminary data.</text>
</comment>
<name>A0A1J4JQH0_9EUKA</name>
<evidence type="ECO:0000313" key="1">
    <source>
        <dbReference type="EMBL" id="OHS99773.1"/>
    </source>
</evidence>
<dbReference type="AlphaFoldDB" id="A0A1J4JQH0"/>
<dbReference type="GeneID" id="94843922"/>
<accession>A0A1J4JQH0</accession>
<organism evidence="1 2">
    <name type="scientific">Tritrichomonas foetus</name>
    <dbReference type="NCBI Taxonomy" id="1144522"/>
    <lineage>
        <taxon>Eukaryota</taxon>
        <taxon>Metamonada</taxon>
        <taxon>Parabasalia</taxon>
        <taxon>Tritrichomonadida</taxon>
        <taxon>Tritrichomonadidae</taxon>
        <taxon>Tritrichomonas</taxon>
    </lineage>
</organism>
<evidence type="ECO:0000313" key="2">
    <source>
        <dbReference type="Proteomes" id="UP000179807"/>
    </source>
</evidence>
<reference evidence="1" key="1">
    <citation type="submission" date="2016-10" db="EMBL/GenBank/DDBJ databases">
        <authorList>
            <person name="Benchimol M."/>
            <person name="Almeida L.G."/>
            <person name="Vasconcelos A.T."/>
            <person name="Perreira-Neves A."/>
            <person name="Rosa I.A."/>
            <person name="Tasca T."/>
            <person name="Bogo M.R."/>
            <person name="de Souza W."/>
        </authorList>
    </citation>
    <scope>NUCLEOTIDE SEQUENCE [LARGE SCALE GENOMIC DNA]</scope>
    <source>
        <strain evidence="1">K</strain>
    </source>
</reference>
<gene>
    <name evidence="1" type="ORF">TRFO_33689</name>
</gene>
<proteinExistence type="predicted"/>
<keyword evidence="2" id="KW-1185">Reference proteome</keyword>
<dbReference type="RefSeq" id="XP_068352910.1">
    <property type="nucleotide sequence ID" value="XM_068509218.1"/>
</dbReference>
<dbReference type="VEuPathDB" id="TrichDB:TRFO_33689"/>